<feature type="compositionally biased region" description="Polar residues" evidence="1">
    <location>
        <begin position="7"/>
        <end position="16"/>
    </location>
</feature>
<accession>A0A0E9RFK5</accession>
<feature type="region of interest" description="Disordered" evidence="1">
    <location>
        <begin position="1"/>
        <end position="29"/>
    </location>
</feature>
<reference evidence="2" key="1">
    <citation type="submission" date="2014-11" db="EMBL/GenBank/DDBJ databases">
        <authorList>
            <person name="Amaro Gonzalez C."/>
        </authorList>
    </citation>
    <scope>NUCLEOTIDE SEQUENCE</scope>
</reference>
<proteinExistence type="predicted"/>
<organism evidence="2">
    <name type="scientific">Anguilla anguilla</name>
    <name type="common">European freshwater eel</name>
    <name type="synonym">Muraena anguilla</name>
    <dbReference type="NCBI Taxonomy" id="7936"/>
    <lineage>
        <taxon>Eukaryota</taxon>
        <taxon>Metazoa</taxon>
        <taxon>Chordata</taxon>
        <taxon>Craniata</taxon>
        <taxon>Vertebrata</taxon>
        <taxon>Euteleostomi</taxon>
        <taxon>Actinopterygii</taxon>
        <taxon>Neopterygii</taxon>
        <taxon>Teleostei</taxon>
        <taxon>Anguilliformes</taxon>
        <taxon>Anguillidae</taxon>
        <taxon>Anguilla</taxon>
    </lineage>
</organism>
<reference evidence="2" key="2">
    <citation type="journal article" date="2015" name="Fish Shellfish Immunol.">
        <title>Early steps in the European eel (Anguilla anguilla)-Vibrio vulnificus interaction in the gills: Role of the RtxA13 toxin.</title>
        <authorList>
            <person name="Callol A."/>
            <person name="Pajuelo D."/>
            <person name="Ebbesson L."/>
            <person name="Teles M."/>
            <person name="MacKenzie S."/>
            <person name="Amaro C."/>
        </authorList>
    </citation>
    <scope>NUCLEOTIDE SEQUENCE</scope>
</reference>
<dbReference type="EMBL" id="GBXM01081444">
    <property type="protein sequence ID" value="JAH27133.1"/>
    <property type="molecule type" value="Transcribed_RNA"/>
</dbReference>
<dbReference type="AlphaFoldDB" id="A0A0E9RFK5"/>
<sequence>MDPMQLQRKSCVSRSGPQRLLNAGNFKHL</sequence>
<evidence type="ECO:0000313" key="2">
    <source>
        <dbReference type="EMBL" id="JAH27133.1"/>
    </source>
</evidence>
<protein>
    <submittedName>
        <fullName evidence="2">Uncharacterized protein</fullName>
    </submittedName>
</protein>
<name>A0A0E9RFK5_ANGAN</name>
<evidence type="ECO:0000256" key="1">
    <source>
        <dbReference type="SAM" id="MobiDB-lite"/>
    </source>
</evidence>